<dbReference type="EMBL" id="CP121756">
    <property type="protein sequence ID" value="WGE08337.1"/>
    <property type="molecule type" value="Genomic_DNA"/>
</dbReference>
<reference evidence="1" key="1">
    <citation type="submission" date="2025-02" db="EMBL/GenBank/DDBJ databases">
        <title>Complete genome sequences of 52 Bacillus and Priestia strains isolated from West-African fermentations and 26 reference strains from the DSMZ collection.</title>
        <authorList>
            <person name="Wiedenbein E.S."/>
            <person name="Canoy T.S."/>
            <person name="Hui Y."/>
            <person name="Parkouda C."/>
            <person name="Dawende C."/>
            <person name="Ametefe E."/>
            <person name="Jespersen L."/>
            <person name="Nielsen D.S."/>
        </authorList>
    </citation>
    <scope>NUCLEOTIDE SEQUENCE</scope>
    <source>
        <strain evidence="1">PRO122</strain>
    </source>
</reference>
<gene>
    <name evidence="1" type="ORF">P5658_08190</name>
</gene>
<dbReference type="Proteomes" id="UP001217185">
    <property type="component" value="Chromosome"/>
</dbReference>
<accession>A0AC61YYZ2</accession>
<evidence type="ECO:0000313" key="1">
    <source>
        <dbReference type="EMBL" id="WGE08337.1"/>
    </source>
</evidence>
<sequence>MNRKDFQEIALMREQDAFTLNEHGRYDGAYYLAGYVLECALKACIAKKTKEHDFPPNKKTIQNIYTHNLNTLLKEAGLSFPDKDIEGNWGTVKDWSEEARYKTHNEEDVSEFIIAALDPEEGIFQWLKTHW</sequence>
<proteinExistence type="predicted"/>
<organism evidence="1 2">
    <name type="scientific">Bacillus subtilis</name>
    <dbReference type="NCBI Taxonomy" id="1423"/>
    <lineage>
        <taxon>Bacteria</taxon>
        <taxon>Bacillati</taxon>
        <taxon>Bacillota</taxon>
        <taxon>Bacilli</taxon>
        <taxon>Bacillales</taxon>
        <taxon>Bacillaceae</taxon>
        <taxon>Bacillus</taxon>
    </lineage>
</organism>
<protein>
    <submittedName>
        <fullName evidence="1">HEPN domain-containing protein</fullName>
    </submittedName>
</protein>
<evidence type="ECO:0000313" key="2">
    <source>
        <dbReference type="Proteomes" id="UP001217185"/>
    </source>
</evidence>
<name>A0AC61YYZ2_BACIU</name>